<reference evidence="1 2" key="1">
    <citation type="journal article" date="2021" name="Sci. Rep.">
        <title>The distribution of antibiotic resistance genes in chicken gut microbiota commensals.</title>
        <authorList>
            <person name="Juricova H."/>
            <person name="Matiasovicova J."/>
            <person name="Kubasova T."/>
            <person name="Cejkova D."/>
            <person name="Rychlik I."/>
        </authorList>
    </citation>
    <scope>NUCLEOTIDE SEQUENCE [LARGE SCALE GENOMIC DNA]</scope>
    <source>
        <strain evidence="1 2">An772</strain>
    </source>
</reference>
<evidence type="ECO:0000313" key="1">
    <source>
        <dbReference type="EMBL" id="MBM6736330.1"/>
    </source>
</evidence>
<comment type="caution">
    <text evidence="1">The sequence shown here is derived from an EMBL/GenBank/DDBJ whole genome shotgun (WGS) entry which is preliminary data.</text>
</comment>
<proteinExistence type="predicted"/>
<accession>A0ABS2E3X3</accession>
<organism evidence="1 2">
    <name type="scientific">Mediterranea massiliensis</name>
    <dbReference type="NCBI Taxonomy" id="1841865"/>
    <lineage>
        <taxon>Bacteria</taxon>
        <taxon>Pseudomonadati</taxon>
        <taxon>Bacteroidota</taxon>
        <taxon>Bacteroidia</taxon>
        <taxon>Bacteroidales</taxon>
        <taxon>Bacteroidaceae</taxon>
        <taxon>Mediterranea</taxon>
    </lineage>
</organism>
<protein>
    <recommendedName>
        <fullName evidence="3">DUF115 domain-containing protein</fullName>
    </recommendedName>
</protein>
<evidence type="ECO:0008006" key="3">
    <source>
        <dbReference type="Google" id="ProtNLM"/>
    </source>
</evidence>
<dbReference type="RefSeq" id="WP_205096487.1">
    <property type="nucleotide sequence ID" value="NZ_JACLYZ010000051.1"/>
</dbReference>
<gene>
    <name evidence="1" type="ORF">H7U35_14105</name>
</gene>
<dbReference type="Gene3D" id="3.90.1480.10">
    <property type="entry name" value="Alpha-2,3-sialyltransferase"/>
    <property type="match status" value="1"/>
</dbReference>
<evidence type="ECO:0000313" key="2">
    <source>
        <dbReference type="Proteomes" id="UP000766986"/>
    </source>
</evidence>
<dbReference type="EMBL" id="JACLYZ010000051">
    <property type="protein sequence ID" value="MBM6736330.1"/>
    <property type="molecule type" value="Genomic_DNA"/>
</dbReference>
<name>A0ABS2E3X3_9BACT</name>
<sequence length="251" mass="29522">MINSIKHDIISADCVVLGNGPSLKECLNNHIEVLDQKDLIAVNNFCFSEYFMILKPKYYILADPQFFDCKYSNEAVNLQEDFLREIDKTNWGLFLFLPYQARKSTFVEKINKHEFIKIIYYNITPINCFSSIECWLFCHNLGMPIAQNVTCAAAFIMINLGYRCIYMLGIDHSWLKNFYVNDNNEIVFGDHHFYGNSEIKRGYSLGEWLLQLSITFNTHQRIHNYAIKKGTRIYNSTYGSYVDAYERKYIY</sequence>
<dbReference type="Proteomes" id="UP000766986">
    <property type="component" value="Unassembled WGS sequence"/>
</dbReference>
<keyword evidence="2" id="KW-1185">Reference proteome</keyword>